<protein>
    <submittedName>
        <fullName evidence="1">Uncharacterized protein</fullName>
    </submittedName>
</protein>
<organism evidence="1">
    <name type="scientific">Bacteroides intestinalis</name>
    <dbReference type="NCBI Taxonomy" id="329854"/>
    <lineage>
        <taxon>Bacteria</taxon>
        <taxon>Pseudomonadati</taxon>
        <taxon>Bacteroidota</taxon>
        <taxon>Bacteroidia</taxon>
        <taxon>Bacteroidales</taxon>
        <taxon>Bacteroidaceae</taxon>
        <taxon>Bacteroides</taxon>
    </lineage>
</organism>
<name>A0A139LAT9_9BACE</name>
<dbReference type="Proteomes" id="UP000070319">
    <property type="component" value="Unassembled WGS sequence"/>
</dbReference>
<proteinExistence type="predicted"/>
<dbReference type="EMBL" id="LTDF01000098">
    <property type="protein sequence ID" value="KXT48563.1"/>
    <property type="molecule type" value="Genomic_DNA"/>
</dbReference>
<dbReference type="AlphaFoldDB" id="A0A139LAT9"/>
<sequence length="295" mass="33083">MQGPAAYAVAQLDAERAGRGFIVGFLREETDCGLDERVERFLGGEIPRVARHTRPVERGGVHGVVARAALHQSELAAHIIADMPELLHVVRPGQHVEMGPDGLKTERVRLVEILVDPLLVYLVSAGVAGKGLHVTRTFLEHTQVFVAVFQEHVLVVKVVAGKQKPHGGREREQAVRTVGGKTLVTGIRTHAPRQVFRVRERVQAHPFVAHAQNLGPQLDVLKRSRLREREGKVPFQQARTIRRTRDLVPREADKGQETRIVQNTLELFRRLQEFCRRFPVYLFGNDVAPAEGREV</sequence>
<comment type="caution">
    <text evidence="1">The sequence shown here is derived from an EMBL/GenBank/DDBJ whole genome shotgun (WGS) entry which is preliminary data.</text>
</comment>
<accession>A0A139LAT9</accession>
<reference evidence="1 2" key="1">
    <citation type="submission" date="2016-02" db="EMBL/GenBank/DDBJ databases">
        <authorList>
            <person name="Wen L."/>
            <person name="He K."/>
            <person name="Yang H."/>
        </authorList>
    </citation>
    <scope>NUCLEOTIDE SEQUENCE [LARGE SCALE GENOMIC DNA]</scope>
    <source>
        <strain evidence="1 2">KLE1704</strain>
    </source>
</reference>
<evidence type="ECO:0000313" key="2">
    <source>
        <dbReference type="Proteomes" id="UP000070319"/>
    </source>
</evidence>
<gene>
    <name evidence="1" type="ORF">HMPREF2531_02840</name>
</gene>
<evidence type="ECO:0000313" key="1">
    <source>
        <dbReference type="EMBL" id="KXT48563.1"/>
    </source>
</evidence>